<dbReference type="InterPro" id="IPR050351">
    <property type="entry name" value="BphY/WalK/GraS-like"/>
</dbReference>
<keyword evidence="12 14" id="KW-0472">Membrane</keyword>
<evidence type="ECO:0000256" key="12">
    <source>
        <dbReference type="ARBA" id="ARBA00023136"/>
    </source>
</evidence>
<feature type="domain" description="Histidine kinase" evidence="15">
    <location>
        <begin position="369"/>
        <end position="584"/>
    </location>
</feature>
<feature type="transmembrane region" description="Helical" evidence="14">
    <location>
        <begin position="6"/>
        <end position="32"/>
    </location>
</feature>
<feature type="domain" description="PAS" evidence="16">
    <location>
        <begin position="248"/>
        <end position="299"/>
    </location>
</feature>
<dbReference type="Pfam" id="PF00512">
    <property type="entry name" value="HisKA"/>
    <property type="match status" value="1"/>
</dbReference>
<evidence type="ECO:0000313" key="18">
    <source>
        <dbReference type="EMBL" id="GAP08590.1"/>
    </source>
</evidence>
<proteinExistence type="predicted"/>
<evidence type="ECO:0000256" key="2">
    <source>
        <dbReference type="ARBA" id="ARBA00004141"/>
    </source>
</evidence>
<evidence type="ECO:0000256" key="7">
    <source>
        <dbReference type="ARBA" id="ARBA00022741"/>
    </source>
</evidence>
<gene>
    <name evidence="18" type="ORF">ATHL_03495</name>
</gene>
<evidence type="ECO:0000256" key="14">
    <source>
        <dbReference type="SAM" id="Phobius"/>
    </source>
</evidence>
<evidence type="ECO:0000256" key="13">
    <source>
        <dbReference type="SAM" id="Coils"/>
    </source>
</evidence>
<dbReference type="GO" id="GO:0000155">
    <property type="term" value="F:phosphorelay sensor kinase activity"/>
    <property type="evidence" value="ECO:0007669"/>
    <property type="project" value="InterPro"/>
</dbReference>
<dbReference type="InterPro" id="IPR003594">
    <property type="entry name" value="HATPase_dom"/>
</dbReference>
<dbReference type="InterPro" id="IPR036097">
    <property type="entry name" value="HisK_dim/P_sf"/>
</dbReference>
<dbReference type="Gene3D" id="1.10.8.500">
    <property type="entry name" value="HAMP domain in histidine kinase"/>
    <property type="match status" value="1"/>
</dbReference>
<feature type="coiled-coil region" evidence="13">
    <location>
        <begin position="235"/>
        <end position="262"/>
    </location>
</feature>
<dbReference type="Gene3D" id="3.30.450.20">
    <property type="entry name" value="PAS domain"/>
    <property type="match status" value="2"/>
</dbReference>
<dbReference type="InterPro" id="IPR013767">
    <property type="entry name" value="PAS_fold"/>
</dbReference>
<dbReference type="InterPro" id="IPR005467">
    <property type="entry name" value="His_kinase_dom"/>
</dbReference>
<dbReference type="NCBIfam" id="TIGR00229">
    <property type="entry name" value="sensory_box"/>
    <property type="match status" value="1"/>
</dbReference>
<dbReference type="GO" id="GO:0000156">
    <property type="term" value="F:phosphorelay response regulator activity"/>
    <property type="evidence" value="ECO:0007669"/>
    <property type="project" value="TreeGrafter"/>
</dbReference>
<evidence type="ECO:0000256" key="4">
    <source>
        <dbReference type="ARBA" id="ARBA00022553"/>
    </source>
</evidence>
<evidence type="ECO:0000256" key="3">
    <source>
        <dbReference type="ARBA" id="ARBA00012438"/>
    </source>
</evidence>
<dbReference type="InterPro" id="IPR031967">
    <property type="entry name" value="PhoR_single_Cache-like_dom"/>
</dbReference>
<accession>A0A7U9KMH8</accession>
<dbReference type="CDD" id="cd06225">
    <property type="entry name" value="HAMP"/>
    <property type="match status" value="1"/>
</dbReference>
<dbReference type="Proteomes" id="UP000253922">
    <property type="component" value="Unassembled WGS sequence"/>
</dbReference>
<dbReference type="SUPFAM" id="SSF55874">
    <property type="entry name" value="ATPase domain of HSP90 chaperone/DNA topoisomerase II/histidine kinase"/>
    <property type="match status" value="1"/>
</dbReference>
<dbReference type="GO" id="GO:0006355">
    <property type="term" value="P:regulation of DNA-templated transcription"/>
    <property type="evidence" value="ECO:0007669"/>
    <property type="project" value="InterPro"/>
</dbReference>
<name>A0A7U9KMH8_9CHLR</name>
<dbReference type="InterPro" id="IPR036890">
    <property type="entry name" value="HATPase_C_sf"/>
</dbReference>
<dbReference type="Gene3D" id="3.30.565.10">
    <property type="entry name" value="Histidine kinase-like ATPase, C-terminal domain"/>
    <property type="match status" value="1"/>
</dbReference>
<protein>
    <recommendedName>
        <fullName evidence="3">histidine kinase</fullName>
        <ecNumber evidence="3">2.7.13.3</ecNumber>
    </recommendedName>
</protein>
<dbReference type="OrthoDB" id="9813151at2"/>
<dbReference type="GO" id="GO:0007234">
    <property type="term" value="P:osmosensory signaling via phosphorelay pathway"/>
    <property type="evidence" value="ECO:0007669"/>
    <property type="project" value="TreeGrafter"/>
</dbReference>
<dbReference type="PRINTS" id="PR00344">
    <property type="entry name" value="BCTRLSENSOR"/>
</dbReference>
<dbReference type="AlphaFoldDB" id="A0A7U9KMH8"/>
<feature type="domain" description="HAMP" evidence="17">
    <location>
        <begin position="191"/>
        <end position="243"/>
    </location>
</feature>
<feature type="transmembrane region" description="Helical" evidence="14">
    <location>
        <begin position="166"/>
        <end position="189"/>
    </location>
</feature>
<evidence type="ECO:0000259" key="17">
    <source>
        <dbReference type="PROSITE" id="PS50885"/>
    </source>
</evidence>
<dbReference type="SMART" id="SM00387">
    <property type="entry name" value="HATPase_c"/>
    <property type="match status" value="1"/>
</dbReference>
<dbReference type="EC" id="2.7.13.3" evidence="3"/>
<dbReference type="CDD" id="cd00130">
    <property type="entry name" value="PAS"/>
    <property type="match status" value="1"/>
</dbReference>
<sequence>MRHSLLWRILTPFILLLLVTLGLLSIYLTGFLRENYLAQTKSSLLSEARLLRTTLAPLLEVNPHDPAINELTHRSALLLNTRVTIILADGQVVGESERPLSEMENHFDRPEVQQALLGREATEIRHSNTLNTDLLYAAVPVEKNGQVIAIVRLAAPLTYIQDSIRALVRSVFIASLIAALVAALMAVLITRSTLRPLGALNQAVTQLSTGILPEIDETSQKDELSRLQNAFRGMSTELQRRLTELAAEREKLEAVLRNMTDAIVIVDREGIVQRLNPAAARMFNIAIEQAPGRSLTEIVRQHQFVELWQACRQQESPQSLSLEVAGEHLFIQAVATPLGQEMEGAVVMVFQDLTRLRRLENIRRDFVSNISHELRTPLASLKALAETLNAGALEDPPAARRFLRQMETEIDNLTQLVQELLELSRIESGRAPLDVHEIDPLAFLRQATERMQVQAERAGLTLQLDCPTPLPAVRADPGRIQQVLMNLIHNAIKFTPPGGTITVTARPFGRELIISVQDTGVGISPEDLPRIFERFYKGDRSRSGGGTGLGLSIARHLVEAHGGRIWATSQLNQGSTFSFTLPLA</sequence>
<dbReference type="SUPFAM" id="SSF55785">
    <property type="entry name" value="PYP-like sensor domain (PAS domain)"/>
    <property type="match status" value="1"/>
</dbReference>
<reference evidence="19" key="1">
    <citation type="submission" date="2015-07" db="EMBL/GenBank/DDBJ databases">
        <title>Draft Genome Sequences of Anaerolinea thermolimosa IMO-1, Bellilinea caldifistulae GOMI-1, Leptolinea tardivitalis YMTK-2, Levilinea saccharolytica KIBI-1,Longilinea arvoryzae KOME-1, Previously Described as Members of the Anaerolineaceae (Chloroflexi).</title>
        <authorList>
            <person name="Sekiguchi Y."/>
            <person name="Ohashi A."/>
            <person name="Matsuura N."/>
            <person name="Tourlousse M.D."/>
        </authorList>
    </citation>
    <scope>NUCLEOTIDE SEQUENCE [LARGE SCALE GENOMIC DNA]</scope>
    <source>
        <strain evidence="19">IMO-1</strain>
    </source>
</reference>
<dbReference type="CDD" id="cd00075">
    <property type="entry name" value="HATPase"/>
    <property type="match status" value="1"/>
</dbReference>
<keyword evidence="5" id="KW-0808">Transferase</keyword>
<keyword evidence="13" id="KW-0175">Coiled coil</keyword>
<evidence type="ECO:0000313" key="19">
    <source>
        <dbReference type="Proteomes" id="UP000253922"/>
    </source>
</evidence>
<evidence type="ECO:0000256" key="8">
    <source>
        <dbReference type="ARBA" id="ARBA00022777"/>
    </source>
</evidence>
<keyword evidence="8 18" id="KW-0418">Kinase</keyword>
<dbReference type="Pfam" id="PF00989">
    <property type="entry name" value="PAS"/>
    <property type="match status" value="1"/>
</dbReference>
<evidence type="ECO:0000259" key="16">
    <source>
        <dbReference type="PROSITE" id="PS50112"/>
    </source>
</evidence>
<keyword evidence="10 14" id="KW-1133">Transmembrane helix</keyword>
<evidence type="ECO:0000256" key="10">
    <source>
        <dbReference type="ARBA" id="ARBA00022989"/>
    </source>
</evidence>
<dbReference type="SMART" id="SM00304">
    <property type="entry name" value="HAMP"/>
    <property type="match status" value="1"/>
</dbReference>
<dbReference type="PANTHER" id="PTHR42878">
    <property type="entry name" value="TWO-COMPONENT HISTIDINE KINASE"/>
    <property type="match status" value="1"/>
</dbReference>
<organism evidence="18 19">
    <name type="scientific">Anaerolinea thermolimosa</name>
    <dbReference type="NCBI Taxonomy" id="229919"/>
    <lineage>
        <taxon>Bacteria</taxon>
        <taxon>Bacillati</taxon>
        <taxon>Chloroflexota</taxon>
        <taxon>Anaerolineae</taxon>
        <taxon>Anaerolineales</taxon>
        <taxon>Anaerolineaceae</taxon>
        <taxon>Anaerolinea</taxon>
    </lineage>
</organism>
<dbReference type="InterPro" id="IPR035965">
    <property type="entry name" value="PAS-like_dom_sf"/>
</dbReference>
<keyword evidence="11" id="KW-0902">Two-component regulatory system</keyword>
<dbReference type="FunFam" id="3.30.565.10:FF:000006">
    <property type="entry name" value="Sensor histidine kinase WalK"/>
    <property type="match status" value="1"/>
</dbReference>
<evidence type="ECO:0000256" key="6">
    <source>
        <dbReference type="ARBA" id="ARBA00022692"/>
    </source>
</evidence>
<dbReference type="PROSITE" id="PS50885">
    <property type="entry name" value="HAMP"/>
    <property type="match status" value="1"/>
</dbReference>
<dbReference type="EMBL" id="DF967966">
    <property type="protein sequence ID" value="GAP08590.1"/>
    <property type="molecule type" value="Genomic_DNA"/>
</dbReference>
<dbReference type="Pfam" id="PF02518">
    <property type="entry name" value="HATPase_c"/>
    <property type="match status" value="1"/>
</dbReference>
<dbReference type="GO" id="GO:0005524">
    <property type="term" value="F:ATP binding"/>
    <property type="evidence" value="ECO:0007669"/>
    <property type="project" value="UniProtKB-KW"/>
</dbReference>
<evidence type="ECO:0000256" key="5">
    <source>
        <dbReference type="ARBA" id="ARBA00022679"/>
    </source>
</evidence>
<dbReference type="InterPro" id="IPR003661">
    <property type="entry name" value="HisK_dim/P_dom"/>
</dbReference>
<keyword evidence="6 14" id="KW-0812">Transmembrane</keyword>
<evidence type="ECO:0000256" key="1">
    <source>
        <dbReference type="ARBA" id="ARBA00000085"/>
    </source>
</evidence>
<dbReference type="PANTHER" id="PTHR42878:SF7">
    <property type="entry name" value="SENSOR HISTIDINE KINASE GLRK"/>
    <property type="match status" value="1"/>
</dbReference>
<dbReference type="GO" id="GO:0030295">
    <property type="term" value="F:protein kinase activator activity"/>
    <property type="evidence" value="ECO:0007669"/>
    <property type="project" value="TreeGrafter"/>
</dbReference>
<dbReference type="SUPFAM" id="SSF47384">
    <property type="entry name" value="Homodimeric domain of signal transducing histidine kinase"/>
    <property type="match status" value="1"/>
</dbReference>
<dbReference type="FunFam" id="1.10.287.130:FF:000001">
    <property type="entry name" value="Two-component sensor histidine kinase"/>
    <property type="match status" value="1"/>
</dbReference>
<dbReference type="InterPro" id="IPR000014">
    <property type="entry name" value="PAS"/>
</dbReference>
<keyword evidence="7" id="KW-0547">Nucleotide-binding</keyword>
<keyword evidence="9" id="KW-0067">ATP-binding</keyword>
<dbReference type="SMART" id="SM00388">
    <property type="entry name" value="HisKA"/>
    <property type="match status" value="1"/>
</dbReference>
<dbReference type="PROSITE" id="PS50109">
    <property type="entry name" value="HIS_KIN"/>
    <property type="match status" value="1"/>
</dbReference>
<dbReference type="GO" id="GO:0016020">
    <property type="term" value="C:membrane"/>
    <property type="evidence" value="ECO:0007669"/>
    <property type="project" value="UniProtKB-SubCell"/>
</dbReference>
<evidence type="ECO:0000256" key="9">
    <source>
        <dbReference type="ARBA" id="ARBA00022840"/>
    </source>
</evidence>
<dbReference type="Pfam" id="PF16736">
    <property type="entry name" value="sCache_like"/>
    <property type="match status" value="1"/>
</dbReference>
<dbReference type="RefSeq" id="WP_062196294.1">
    <property type="nucleotide sequence ID" value="NZ_DF967966.1"/>
</dbReference>
<keyword evidence="19" id="KW-1185">Reference proteome</keyword>
<comment type="catalytic activity">
    <reaction evidence="1">
        <text>ATP + protein L-histidine = ADP + protein N-phospho-L-histidine.</text>
        <dbReference type="EC" id="2.7.13.3"/>
    </reaction>
</comment>
<dbReference type="PROSITE" id="PS50112">
    <property type="entry name" value="PAS"/>
    <property type="match status" value="1"/>
</dbReference>
<evidence type="ECO:0000256" key="11">
    <source>
        <dbReference type="ARBA" id="ARBA00023012"/>
    </source>
</evidence>
<dbReference type="InterPro" id="IPR004358">
    <property type="entry name" value="Sig_transdc_His_kin-like_C"/>
</dbReference>
<dbReference type="InterPro" id="IPR003660">
    <property type="entry name" value="HAMP_dom"/>
</dbReference>
<comment type="subcellular location">
    <subcellularLocation>
        <location evidence="2">Membrane</location>
        <topology evidence="2">Multi-pass membrane protein</topology>
    </subcellularLocation>
</comment>
<evidence type="ECO:0000259" key="15">
    <source>
        <dbReference type="PROSITE" id="PS50109"/>
    </source>
</evidence>
<dbReference type="SMART" id="SM00091">
    <property type="entry name" value="PAS"/>
    <property type="match status" value="1"/>
</dbReference>
<dbReference type="CDD" id="cd00082">
    <property type="entry name" value="HisKA"/>
    <property type="match status" value="1"/>
</dbReference>
<dbReference type="Pfam" id="PF00672">
    <property type="entry name" value="HAMP"/>
    <property type="match status" value="1"/>
</dbReference>
<dbReference type="Gene3D" id="1.10.287.130">
    <property type="match status" value="1"/>
</dbReference>
<keyword evidence="4" id="KW-0597">Phosphoprotein</keyword>